<sequence length="37" mass="4433">WSETGFFHENTQVVTRRSDRKPGFCVNISREKCTIFR</sequence>
<evidence type="ECO:0000313" key="1">
    <source>
        <dbReference type="EMBL" id="CAA9357591.1"/>
    </source>
</evidence>
<name>A0A6J4MF21_9CYAN</name>
<proteinExistence type="predicted"/>
<organism evidence="1">
    <name type="scientific">uncultured Microcoleus sp</name>
    <dbReference type="NCBI Taxonomy" id="259945"/>
    <lineage>
        <taxon>Bacteria</taxon>
        <taxon>Bacillati</taxon>
        <taxon>Cyanobacteriota</taxon>
        <taxon>Cyanophyceae</taxon>
        <taxon>Oscillatoriophycideae</taxon>
        <taxon>Oscillatoriales</taxon>
        <taxon>Microcoleaceae</taxon>
        <taxon>Microcoleus</taxon>
        <taxon>environmental samples</taxon>
    </lineage>
</organism>
<accession>A0A6J4MF21</accession>
<protein>
    <submittedName>
        <fullName evidence="1">Uncharacterized protein</fullName>
    </submittedName>
</protein>
<dbReference type="EMBL" id="CADCTZ010000627">
    <property type="protein sequence ID" value="CAA9357591.1"/>
    <property type="molecule type" value="Genomic_DNA"/>
</dbReference>
<reference evidence="1" key="1">
    <citation type="submission" date="2020-02" db="EMBL/GenBank/DDBJ databases">
        <authorList>
            <person name="Meier V. D."/>
        </authorList>
    </citation>
    <scope>NUCLEOTIDE SEQUENCE</scope>
    <source>
        <strain evidence="1">AVDCRST_MAG84</strain>
    </source>
</reference>
<feature type="non-terminal residue" evidence="1">
    <location>
        <position position="1"/>
    </location>
</feature>
<dbReference type="AlphaFoldDB" id="A0A6J4MF21"/>
<gene>
    <name evidence="1" type="ORF">AVDCRST_MAG84-3222</name>
</gene>
<feature type="non-terminal residue" evidence="1">
    <location>
        <position position="37"/>
    </location>
</feature>